<dbReference type="InterPro" id="IPR036390">
    <property type="entry name" value="WH_DNA-bd_sf"/>
</dbReference>
<dbReference type="Gene3D" id="1.10.10.10">
    <property type="entry name" value="Winged helix-like DNA-binding domain superfamily/Winged helix DNA-binding domain"/>
    <property type="match status" value="1"/>
</dbReference>
<sequence length="166" mass="18428">MPYSPRHAAAPGGPDDQPSLSHLVMHAARALRRSSRSELEPFGLTPSQGRALGVVARYGATPPRLGDIAARLDIAPRSATEVVDDLQERGLVERAPDPADRRAVTIRLTDEGRVLRQRIEQVRARRGDEFFGHLSPEQRDTLRDLLQQALAPHEASRHPGPHRHHH</sequence>
<feature type="region of interest" description="Disordered" evidence="1">
    <location>
        <begin position="1"/>
        <end position="20"/>
    </location>
</feature>
<evidence type="ECO:0000313" key="3">
    <source>
        <dbReference type="EMBL" id="MBB2892877.1"/>
    </source>
</evidence>
<dbReference type="RefSeq" id="WP_281379737.1">
    <property type="nucleotide sequence ID" value="NZ_JACHVQ010000002.1"/>
</dbReference>
<dbReference type="EMBL" id="JACHVQ010000002">
    <property type="protein sequence ID" value="MBB2892877.1"/>
    <property type="molecule type" value="Genomic_DNA"/>
</dbReference>
<dbReference type="Proteomes" id="UP000559182">
    <property type="component" value="Unassembled WGS sequence"/>
</dbReference>
<proteinExistence type="predicted"/>
<dbReference type="PROSITE" id="PS50995">
    <property type="entry name" value="HTH_MARR_2"/>
    <property type="match status" value="1"/>
</dbReference>
<dbReference type="Pfam" id="PF12802">
    <property type="entry name" value="MarR_2"/>
    <property type="match status" value="1"/>
</dbReference>
<reference evidence="3 4" key="1">
    <citation type="submission" date="2020-08" db="EMBL/GenBank/DDBJ databases">
        <title>Sequencing the genomes of 1000 actinobacteria strains.</title>
        <authorList>
            <person name="Klenk H.-P."/>
        </authorList>
    </citation>
    <scope>NUCLEOTIDE SEQUENCE [LARGE SCALE GENOMIC DNA]</scope>
    <source>
        <strain evidence="3 4">DSM 105369</strain>
    </source>
</reference>
<dbReference type="GO" id="GO:0003677">
    <property type="term" value="F:DNA binding"/>
    <property type="evidence" value="ECO:0007669"/>
    <property type="project" value="UniProtKB-KW"/>
</dbReference>
<dbReference type="SUPFAM" id="SSF46785">
    <property type="entry name" value="Winged helix' DNA-binding domain"/>
    <property type="match status" value="1"/>
</dbReference>
<dbReference type="AlphaFoldDB" id="A0A839N6H8"/>
<accession>A0A839N6H8</accession>
<dbReference type="InterPro" id="IPR000835">
    <property type="entry name" value="HTH_MarR-typ"/>
</dbReference>
<organism evidence="3 4">
    <name type="scientific">Flexivirga oryzae</name>
    <dbReference type="NCBI Taxonomy" id="1794944"/>
    <lineage>
        <taxon>Bacteria</taxon>
        <taxon>Bacillati</taxon>
        <taxon>Actinomycetota</taxon>
        <taxon>Actinomycetes</taxon>
        <taxon>Micrococcales</taxon>
        <taxon>Dermacoccaceae</taxon>
        <taxon>Flexivirga</taxon>
    </lineage>
</organism>
<dbReference type="GO" id="GO:0006950">
    <property type="term" value="P:response to stress"/>
    <property type="evidence" value="ECO:0007669"/>
    <property type="project" value="TreeGrafter"/>
</dbReference>
<dbReference type="SMART" id="SM00347">
    <property type="entry name" value="HTH_MARR"/>
    <property type="match status" value="1"/>
</dbReference>
<dbReference type="InterPro" id="IPR036388">
    <property type="entry name" value="WH-like_DNA-bd_sf"/>
</dbReference>
<name>A0A839N6H8_9MICO</name>
<evidence type="ECO:0000259" key="2">
    <source>
        <dbReference type="PROSITE" id="PS50995"/>
    </source>
</evidence>
<protein>
    <submittedName>
        <fullName evidence="3">DNA-binding MarR family transcriptional regulator</fullName>
    </submittedName>
</protein>
<evidence type="ECO:0000313" key="4">
    <source>
        <dbReference type="Proteomes" id="UP000559182"/>
    </source>
</evidence>
<keyword evidence="3" id="KW-0238">DNA-binding</keyword>
<comment type="caution">
    <text evidence="3">The sequence shown here is derived from an EMBL/GenBank/DDBJ whole genome shotgun (WGS) entry which is preliminary data.</text>
</comment>
<dbReference type="PANTHER" id="PTHR33164">
    <property type="entry name" value="TRANSCRIPTIONAL REGULATOR, MARR FAMILY"/>
    <property type="match status" value="1"/>
</dbReference>
<dbReference type="GO" id="GO:0003700">
    <property type="term" value="F:DNA-binding transcription factor activity"/>
    <property type="evidence" value="ECO:0007669"/>
    <property type="project" value="InterPro"/>
</dbReference>
<dbReference type="PRINTS" id="PR00598">
    <property type="entry name" value="HTHMARR"/>
</dbReference>
<feature type="domain" description="HTH marR-type" evidence="2">
    <location>
        <begin position="17"/>
        <end position="151"/>
    </location>
</feature>
<keyword evidence="4" id="KW-1185">Reference proteome</keyword>
<dbReference type="PANTHER" id="PTHR33164:SF103">
    <property type="entry name" value="REGULATORY PROTEIN MARR"/>
    <property type="match status" value="1"/>
</dbReference>
<evidence type="ECO:0000256" key="1">
    <source>
        <dbReference type="SAM" id="MobiDB-lite"/>
    </source>
</evidence>
<gene>
    <name evidence="3" type="ORF">FHU39_002895</name>
</gene>
<dbReference type="InterPro" id="IPR039422">
    <property type="entry name" value="MarR/SlyA-like"/>
</dbReference>